<keyword evidence="2" id="KW-0378">Hydrolase</keyword>
<dbReference type="AlphaFoldDB" id="A0AAJ4D3R2"/>
<dbReference type="SUPFAM" id="SSF54637">
    <property type="entry name" value="Thioesterase/thiol ester dehydrase-isomerase"/>
    <property type="match status" value="1"/>
</dbReference>
<evidence type="ECO:0000313" key="5">
    <source>
        <dbReference type="Proteomes" id="UP000288675"/>
    </source>
</evidence>
<dbReference type="PANTHER" id="PTHR43240:SF5">
    <property type="entry name" value="1,4-DIHYDROXY-2-NAPHTHOYL-COA THIOESTERASE 1"/>
    <property type="match status" value="1"/>
</dbReference>
<dbReference type="KEGG" id="bgy:BGLY_3739"/>
<dbReference type="InterPro" id="IPR029069">
    <property type="entry name" value="HotDog_dom_sf"/>
</dbReference>
<dbReference type="Proteomes" id="UP000288675">
    <property type="component" value="Chromosome"/>
</dbReference>
<organism evidence="4 5">
    <name type="scientific">Bacillus glycinifermentans</name>
    <dbReference type="NCBI Taxonomy" id="1664069"/>
    <lineage>
        <taxon>Bacteria</taxon>
        <taxon>Bacillati</taxon>
        <taxon>Bacillota</taxon>
        <taxon>Bacilli</taxon>
        <taxon>Bacillales</taxon>
        <taxon>Bacillaceae</taxon>
        <taxon>Bacillus</taxon>
    </lineage>
</organism>
<dbReference type="InterPro" id="IPR006683">
    <property type="entry name" value="Thioestr_dom"/>
</dbReference>
<evidence type="ECO:0000259" key="3">
    <source>
        <dbReference type="Pfam" id="PF03061"/>
    </source>
</evidence>
<dbReference type="GeneID" id="82854725"/>
<dbReference type="RefSeq" id="WP_046131688.1">
    <property type="nucleotide sequence ID" value="NZ_CP035232.1"/>
</dbReference>
<reference evidence="4 5" key="1">
    <citation type="submission" date="2019-01" db="EMBL/GenBank/DDBJ databases">
        <title>Genome sequence of Bacillus glycinifermentans SRCM103574.</title>
        <authorList>
            <person name="Kong H.-J."/>
            <person name="Jeong S.-Y."/>
            <person name="Jeong D.-Y."/>
        </authorList>
    </citation>
    <scope>NUCLEOTIDE SEQUENCE [LARGE SCALE GENOMIC DNA]</scope>
    <source>
        <strain evidence="4 5">SRCM103574</strain>
    </source>
</reference>
<dbReference type="EMBL" id="CP035232">
    <property type="protein sequence ID" value="QAT66718.1"/>
    <property type="molecule type" value="Genomic_DNA"/>
</dbReference>
<evidence type="ECO:0000256" key="2">
    <source>
        <dbReference type="ARBA" id="ARBA00022801"/>
    </source>
</evidence>
<dbReference type="GO" id="GO:0005829">
    <property type="term" value="C:cytosol"/>
    <property type="evidence" value="ECO:0007669"/>
    <property type="project" value="TreeGrafter"/>
</dbReference>
<name>A0AAJ4D3R2_9BACI</name>
<evidence type="ECO:0000256" key="1">
    <source>
        <dbReference type="ARBA" id="ARBA00008324"/>
    </source>
</evidence>
<protein>
    <submittedName>
        <fullName evidence="4">Hotdog fold thioesterase</fullName>
    </submittedName>
</protein>
<comment type="similarity">
    <text evidence="1">Belongs to the thioesterase PaaI family.</text>
</comment>
<dbReference type="Pfam" id="PF03061">
    <property type="entry name" value="4HBT"/>
    <property type="match status" value="1"/>
</dbReference>
<dbReference type="CDD" id="cd03443">
    <property type="entry name" value="PaaI_thioesterase"/>
    <property type="match status" value="1"/>
</dbReference>
<dbReference type="NCBIfam" id="TIGR00369">
    <property type="entry name" value="unchar_dom_1"/>
    <property type="match status" value="1"/>
</dbReference>
<dbReference type="PANTHER" id="PTHR43240">
    <property type="entry name" value="1,4-DIHYDROXY-2-NAPHTHOYL-COA THIOESTERASE 1"/>
    <property type="match status" value="1"/>
</dbReference>
<evidence type="ECO:0000313" key="4">
    <source>
        <dbReference type="EMBL" id="QAT66718.1"/>
    </source>
</evidence>
<dbReference type="Gene3D" id="3.10.129.10">
    <property type="entry name" value="Hotdog Thioesterase"/>
    <property type="match status" value="1"/>
</dbReference>
<accession>A0AAJ4D3R2</accession>
<gene>
    <name evidence="4" type="ORF">EQZ20_18795</name>
</gene>
<dbReference type="GO" id="GO:0061522">
    <property type="term" value="F:1,4-dihydroxy-2-naphthoyl-CoA thioesterase activity"/>
    <property type="evidence" value="ECO:0007669"/>
    <property type="project" value="TreeGrafter"/>
</dbReference>
<sequence length="130" mass="14227">METKHTLLEALGIEVTECNKERCVAVMPVDERTRQPFGFLHGGASVALAETVASIGAYQHIDPKRQACFGLEINANHIKSIKEGTVKAVATPLHVGRSTMVFHIDIRDEEDRLISVSRCTMAVVQHSSSS</sequence>
<proteinExistence type="inferred from homology"/>
<feature type="domain" description="Thioesterase" evidence="3">
    <location>
        <begin position="37"/>
        <end position="114"/>
    </location>
</feature>
<dbReference type="InterPro" id="IPR003736">
    <property type="entry name" value="PAAI_dom"/>
</dbReference>